<keyword evidence="1" id="KW-0812">Transmembrane</keyword>
<evidence type="ECO:0000313" key="2">
    <source>
        <dbReference type="EMBL" id="MEQ2637765.1"/>
    </source>
</evidence>
<keyword evidence="1" id="KW-1133">Transmembrane helix</keyword>
<dbReference type="Proteomes" id="UP001478817">
    <property type="component" value="Unassembled WGS sequence"/>
</dbReference>
<accession>A0ABV1IFT9</accession>
<evidence type="ECO:0000256" key="1">
    <source>
        <dbReference type="SAM" id="Phobius"/>
    </source>
</evidence>
<organism evidence="2 3">
    <name type="scientific">Paratractidigestivibacter faecalis</name>
    <dbReference type="NCBI Taxonomy" id="2292441"/>
    <lineage>
        <taxon>Bacteria</taxon>
        <taxon>Bacillati</taxon>
        <taxon>Actinomycetota</taxon>
        <taxon>Coriobacteriia</taxon>
        <taxon>Coriobacteriales</taxon>
        <taxon>Atopobiaceae</taxon>
        <taxon>Paratractidigestivibacter</taxon>
    </lineage>
</organism>
<keyword evidence="1" id="KW-0472">Membrane</keyword>
<sequence length="52" mass="5459">MSEKAAAAPAGALTCARRRLCVALLVLLGFSLVACALVALTLWFARREGIRG</sequence>
<name>A0ABV1IFT9_9ACTN</name>
<keyword evidence="3" id="KW-1185">Reference proteome</keyword>
<dbReference type="RefSeq" id="WP_349182364.1">
    <property type="nucleotide sequence ID" value="NZ_JBBNGS010000008.1"/>
</dbReference>
<proteinExistence type="predicted"/>
<reference evidence="2 3" key="1">
    <citation type="submission" date="2024-04" db="EMBL/GenBank/DDBJ databases">
        <title>Human intestinal bacterial collection.</title>
        <authorList>
            <person name="Pauvert C."/>
            <person name="Hitch T.C.A."/>
            <person name="Clavel T."/>
        </authorList>
    </citation>
    <scope>NUCLEOTIDE SEQUENCE [LARGE SCALE GENOMIC DNA]</scope>
    <source>
        <strain evidence="2 3">CLA-AA-H197</strain>
    </source>
</reference>
<evidence type="ECO:0000313" key="3">
    <source>
        <dbReference type="Proteomes" id="UP001478817"/>
    </source>
</evidence>
<protein>
    <submittedName>
        <fullName evidence="2">Uncharacterized protein</fullName>
    </submittedName>
</protein>
<dbReference type="PROSITE" id="PS51257">
    <property type="entry name" value="PROKAR_LIPOPROTEIN"/>
    <property type="match status" value="1"/>
</dbReference>
<gene>
    <name evidence="2" type="ORF">AAAT05_05330</name>
</gene>
<dbReference type="EMBL" id="JBBNGS010000008">
    <property type="protein sequence ID" value="MEQ2637765.1"/>
    <property type="molecule type" value="Genomic_DNA"/>
</dbReference>
<feature type="transmembrane region" description="Helical" evidence="1">
    <location>
        <begin position="20"/>
        <end position="45"/>
    </location>
</feature>
<comment type="caution">
    <text evidence="2">The sequence shown here is derived from an EMBL/GenBank/DDBJ whole genome shotgun (WGS) entry which is preliminary data.</text>
</comment>